<sequence>MRNKRLSVTTRDRTPLQNTTQDIKNPILAEKESLLFSSIRKSSVNLQPNENFLPKHQRHNSMEILPHPVSAFPEPIDQRNKGPHKRSGSELGYIIIPSRSPFPSSPTNYKLGPGYYNISLSTLSGPSFQFSTLSRFIEKDSYLFLPALHKQIGEEGNKKEKFKEIVRDNKNMMKYLPENRIKTIRERAGAESTRIVETIQKKHEILLNKKLEKILNFESKQRRFEFKLKKCEVSKIFRAWITMDAAFGWATDIHEKFLYRKDLHERSQGVLKKLMILCMSIGKFKRLVKKIRTARAIRTFKRLHTPAIKWAAGMKKKYRQGICELTERALSKDVMFNLMAAFIRTVIFIQRTMRVVVKQRQQGLIIKQLLWNKVEYRMYIEHCVKKHTLPKSELDKRISFNAVQGHSSIPELVKDFVIKTNIKLRRDAYIEQLKTYNSMCKGLRDEYEKTRYKREADAALNNTKIQELKLPPKPQPNYVFSEQEFRKMINETEQKRGEWEEIIKKQTENK</sequence>
<organism evidence="1 2">
    <name type="scientific">Blepharisma stoltei</name>
    <dbReference type="NCBI Taxonomy" id="1481888"/>
    <lineage>
        <taxon>Eukaryota</taxon>
        <taxon>Sar</taxon>
        <taxon>Alveolata</taxon>
        <taxon>Ciliophora</taxon>
        <taxon>Postciliodesmatophora</taxon>
        <taxon>Heterotrichea</taxon>
        <taxon>Heterotrichida</taxon>
        <taxon>Blepharismidae</taxon>
        <taxon>Blepharisma</taxon>
    </lineage>
</organism>
<comment type="caution">
    <text evidence="1">The sequence shown here is derived from an EMBL/GenBank/DDBJ whole genome shotgun (WGS) entry which is preliminary data.</text>
</comment>
<evidence type="ECO:0008006" key="3">
    <source>
        <dbReference type="Google" id="ProtNLM"/>
    </source>
</evidence>
<reference evidence="1" key="1">
    <citation type="submission" date="2021-09" db="EMBL/GenBank/DDBJ databases">
        <authorList>
            <consortium name="AG Swart"/>
            <person name="Singh M."/>
            <person name="Singh A."/>
            <person name="Seah K."/>
            <person name="Emmerich C."/>
        </authorList>
    </citation>
    <scope>NUCLEOTIDE SEQUENCE</scope>
    <source>
        <strain evidence="1">ATCC30299</strain>
    </source>
</reference>
<gene>
    <name evidence="1" type="ORF">BSTOLATCC_MIC11545</name>
</gene>
<dbReference type="AlphaFoldDB" id="A0AAU9IN23"/>
<protein>
    <recommendedName>
        <fullName evidence="3">IQ calmodulin-binding motif family protein</fullName>
    </recommendedName>
</protein>
<dbReference type="Proteomes" id="UP001162131">
    <property type="component" value="Unassembled WGS sequence"/>
</dbReference>
<evidence type="ECO:0000313" key="2">
    <source>
        <dbReference type="Proteomes" id="UP001162131"/>
    </source>
</evidence>
<evidence type="ECO:0000313" key="1">
    <source>
        <dbReference type="EMBL" id="CAG9314543.1"/>
    </source>
</evidence>
<proteinExistence type="predicted"/>
<name>A0AAU9IN23_9CILI</name>
<dbReference type="EMBL" id="CAJZBQ010000012">
    <property type="protein sequence ID" value="CAG9314543.1"/>
    <property type="molecule type" value="Genomic_DNA"/>
</dbReference>
<accession>A0AAU9IN23</accession>
<keyword evidence="2" id="KW-1185">Reference proteome</keyword>